<evidence type="ECO:0000256" key="1">
    <source>
        <dbReference type="SAM" id="MobiDB-lite"/>
    </source>
</evidence>
<proteinExistence type="predicted"/>
<organism evidence="2 3">
    <name type="scientific">Mariniblastus fucicola</name>
    <dbReference type="NCBI Taxonomy" id="980251"/>
    <lineage>
        <taxon>Bacteria</taxon>
        <taxon>Pseudomonadati</taxon>
        <taxon>Planctomycetota</taxon>
        <taxon>Planctomycetia</taxon>
        <taxon>Pirellulales</taxon>
        <taxon>Pirellulaceae</taxon>
        <taxon>Mariniblastus</taxon>
    </lineage>
</organism>
<name>A0A5B9P8S0_9BACT</name>
<dbReference type="RefSeq" id="WP_075081951.1">
    <property type="nucleotide sequence ID" value="NZ_CP042912.1"/>
</dbReference>
<feature type="region of interest" description="Disordered" evidence="1">
    <location>
        <begin position="31"/>
        <end position="78"/>
    </location>
</feature>
<evidence type="ECO:0000313" key="3">
    <source>
        <dbReference type="Proteomes" id="UP000322214"/>
    </source>
</evidence>
<dbReference type="Proteomes" id="UP000322214">
    <property type="component" value="Chromosome"/>
</dbReference>
<keyword evidence="3" id="KW-1185">Reference proteome</keyword>
<feature type="compositionally biased region" description="Basic and acidic residues" evidence="1">
    <location>
        <begin position="67"/>
        <end position="78"/>
    </location>
</feature>
<gene>
    <name evidence="2" type="ORF">MFFC18_08680</name>
</gene>
<reference evidence="2 3" key="1">
    <citation type="submission" date="2019-08" db="EMBL/GenBank/DDBJ databases">
        <title>Deep-cultivation of Planctomycetes and their phenomic and genomic characterization uncovers novel biology.</title>
        <authorList>
            <person name="Wiegand S."/>
            <person name="Jogler M."/>
            <person name="Boedeker C."/>
            <person name="Pinto D."/>
            <person name="Vollmers J."/>
            <person name="Rivas-Marin E."/>
            <person name="Kohn T."/>
            <person name="Peeters S.H."/>
            <person name="Heuer A."/>
            <person name="Rast P."/>
            <person name="Oberbeckmann S."/>
            <person name="Bunk B."/>
            <person name="Jeske O."/>
            <person name="Meyerdierks A."/>
            <person name="Storesund J.E."/>
            <person name="Kallscheuer N."/>
            <person name="Luecker S."/>
            <person name="Lage O.M."/>
            <person name="Pohl T."/>
            <person name="Merkel B.J."/>
            <person name="Hornburger P."/>
            <person name="Mueller R.-W."/>
            <person name="Bruemmer F."/>
            <person name="Labrenz M."/>
            <person name="Spormann A.M."/>
            <person name="Op den Camp H."/>
            <person name="Overmann J."/>
            <person name="Amann R."/>
            <person name="Jetten M.S.M."/>
            <person name="Mascher T."/>
            <person name="Medema M.H."/>
            <person name="Devos D.P."/>
            <person name="Kaster A.-K."/>
            <person name="Ovreas L."/>
            <person name="Rohde M."/>
            <person name="Galperin M.Y."/>
            <person name="Jogler C."/>
        </authorList>
    </citation>
    <scope>NUCLEOTIDE SEQUENCE [LARGE SCALE GENOMIC DNA]</scope>
    <source>
        <strain evidence="2 3">FC18</strain>
    </source>
</reference>
<feature type="compositionally biased region" description="Basic and acidic residues" evidence="1">
    <location>
        <begin position="37"/>
        <end position="50"/>
    </location>
</feature>
<dbReference type="EMBL" id="CP042912">
    <property type="protein sequence ID" value="QEG21016.1"/>
    <property type="molecule type" value="Genomic_DNA"/>
</dbReference>
<dbReference type="AlphaFoldDB" id="A0A5B9P8S0"/>
<sequence length="204" mass="23750">MADEAEKMSFAEWVGRLVLFPLSWADRAATAKRRRTREAAEAEEAERREQAAALQRQQDAAQAAAQADERRRAEKEQEAALEDAKIRAERTRFKCQLLYDQHEYKIRDKFPQEKLKHYFEEYLDDELSIEVIERRGQELEAMIHGFLDDGKPKKPRSRVELKAFFDKQRADAKEAGLSTEVLEATLVDINVREDQAMMDFLGDE</sequence>
<feature type="compositionally biased region" description="Low complexity" evidence="1">
    <location>
        <begin position="51"/>
        <end position="66"/>
    </location>
</feature>
<dbReference type="OrthoDB" id="10018983at2"/>
<dbReference type="KEGG" id="mff:MFFC18_08680"/>
<evidence type="ECO:0000313" key="2">
    <source>
        <dbReference type="EMBL" id="QEG21016.1"/>
    </source>
</evidence>
<protein>
    <submittedName>
        <fullName evidence="2">Uncharacterized protein</fullName>
    </submittedName>
</protein>
<accession>A0A5B9P8S0</accession>